<keyword evidence="6" id="KW-1185">Reference proteome</keyword>
<dbReference type="GO" id="GO:0016758">
    <property type="term" value="F:hexosyltransferase activity"/>
    <property type="evidence" value="ECO:0007669"/>
    <property type="project" value="InterPro"/>
</dbReference>
<dbReference type="SUPFAM" id="SSF53756">
    <property type="entry name" value="UDP-Glycosyltransferase/glycogen phosphorylase"/>
    <property type="match status" value="1"/>
</dbReference>
<dbReference type="AlphaFoldDB" id="A0A9X1X8Y2"/>
<dbReference type="EMBL" id="JAIWJX010000002">
    <property type="protein sequence ID" value="MCK6256174.1"/>
    <property type="molecule type" value="Genomic_DNA"/>
</dbReference>
<dbReference type="Proteomes" id="UP001139011">
    <property type="component" value="Unassembled WGS sequence"/>
</dbReference>
<dbReference type="RefSeq" id="WP_248251879.1">
    <property type="nucleotide sequence ID" value="NZ_JAIWJX010000002.1"/>
</dbReference>
<dbReference type="GO" id="GO:0016020">
    <property type="term" value="C:membrane"/>
    <property type="evidence" value="ECO:0007669"/>
    <property type="project" value="GOC"/>
</dbReference>
<name>A0A9X1X8Y2_9BACL</name>
<comment type="similarity">
    <text evidence="1">Belongs to the glycosyltransferase 28 family.</text>
</comment>
<dbReference type="PANTHER" id="PTHR43025:SF3">
    <property type="entry name" value="MONOGALACTOSYLDIACYLGLYCEROL SYNTHASE 1, CHLOROPLASTIC"/>
    <property type="match status" value="1"/>
</dbReference>
<dbReference type="Gene3D" id="3.40.50.2000">
    <property type="entry name" value="Glycogen Phosphorylase B"/>
    <property type="match status" value="1"/>
</dbReference>
<evidence type="ECO:0000256" key="1">
    <source>
        <dbReference type="ARBA" id="ARBA00006962"/>
    </source>
</evidence>
<dbReference type="InterPro" id="IPR050519">
    <property type="entry name" value="Glycosyltransf_28_UgtP"/>
</dbReference>
<dbReference type="InterPro" id="IPR009695">
    <property type="entry name" value="Diacylglyc_glucosyltr_N"/>
</dbReference>
<proteinExistence type="inferred from homology"/>
<evidence type="ECO:0000259" key="4">
    <source>
        <dbReference type="Pfam" id="PF06925"/>
    </source>
</evidence>
<accession>A0A9X1X8Y2</accession>
<dbReference type="GO" id="GO:0009247">
    <property type="term" value="P:glycolipid biosynthetic process"/>
    <property type="evidence" value="ECO:0007669"/>
    <property type="project" value="InterPro"/>
</dbReference>
<evidence type="ECO:0000313" key="5">
    <source>
        <dbReference type="EMBL" id="MCK6256174.1"/>
    </source>
</evidence>
<protein>
    <submittedName>
        <fullName evidence="5">Galactosyldiacylglycerol synthase</fullName>
    </submittedName>
</protein>
<comment type="caution">
    <text evidence="5">The sequence shown here is derived from an EMBL/GenBank/DDBJ whole genome shotgun (WGS) entry which is preliminary data.</text>
</comment>
<evidence type="ECO:0000313" key="6">
    <source>
        <dbReference type="Proteomes" id="UP001139011"/>
    </source>
</evidence>
<keyword evidence="2" id="KW-0328">Glycosyltransferase</keyword>
<sequence>MKKILFLPFLQMPSGHHQAAEALIDMLKIRKKDIVLKKVDLLSYMNVSLEKMVTGTYLKWIKLLPGTYDLVYKNFTYSTMRKVHSFKGYEILFLKKMEKLLEDEQPDVIVCTHSIPSYLLSALKRKGKCQVPVMNVYTDFFINDVWGREEIDYHFVPNQDMKSKLVTDHHISHENIIVSGIPVHEQFTKTEKRSSESSRRKILISGGSSGLGDIYELITAAETSGAFDYFVLCGNNRKLYEKIRQLDADHIHPLPYIASRQEMNEWYDRVDAVVTKPGGITVSEALQKNLPIFVHSVLPGQEEINLEYLEEKNLVFRLERSQSIEEQLYRILGNKPALKKWHAAKKAYEKGIEMLSPDQMAKFIHSILEPAMSFTQHA</sequence>
<evidence type="ECO:0000256" key="3">
    <source>
        <dbReference type="ARBA" id="ARBA00022679"/>
    </source>
</evidence>
<keyword evidence="3" id="KW-0808">Transferase</keyword>
<reference evidence="5" key="1">
    <citation type="submission" date="2021-09" db="EMBL/GenBank/DDBJ databases">
        <title>Genome analysis of Fictibacillus sp. KIGAM418 isolated from marine sediment.</title>
        <authorList>
            <person name="Seo M.-J."/>
            <person name="Cho E.-S."/>
            <person name="Hwang C.Y."/>
        </authorList>
    </citation>
    <scope>NUCLEOTIDE SEQUENCE</scope>
    <source>
        <strain evidence="5">KIGAM418</strain>
    </source>
</reference>
<evidence type="ECO:0000256" key="2">
    <source>
        <dbReference type="ARBA" id="ARBA00022676"/>
    </source>
</evidence>
<dbReference type="PANTHER" id="PTHR43025">
    <property type="entry name" value="MONOGALACTOSYLDIACYLGLYCEROL SYNTHASE"/>
    <property type="match status" value="1"/>
</dbReference>
<gene>
    <name evidence="5" type="ORF">LCY76_06100</name>
</gene>
<feature type="domain" description="Diacylglycerol glucosyltransferase N-terminal" evidence="4">
    <location>
        <begin position="16"/>
        <end position="183"/>
    </location>
</feature>
<organism evidence="5 6">
    <name type="scientific">Fictibacillus marinisediminis</name>
    <dbReference type="NCBI Taxonomy" id="2878389"/>
    <lineage>
        <taxon>Bacteria</taxon>
        <taxon>Bacillati</taxon>
        <taxon>Bacillota</taxon>
        <taxon>Bacilli</taxon>
        <taxon>Bacillales</taxon>
        <taxon>Fictibacillaceae</taxon>
        <taxon>Fictibacillus</taxon>
    </lineage>
</organism>
<dbReference type="Pfam" id="PF06925">
    <property type="entry name" value="MGDG_synth"/>
    <property type="match status" value="1"/>
</dbReference>